<name>A0A4Q1KEJ1_9FLAO</name>
<sequence>MKERKVKVLGRISVKLKNEIIHLKKLPVDFEQTIGFWLDYSNSTFNLGTIFKKIQFNSTKYEINWVLCFVTDSSFLDFTSIENGYKTIVLIKLDKSLTILDNIPIIQNWYSDNKVNEEVFLFC</sequence>
<gene>
    <name evidence="1" type="ORF">EQG68_14735</name>
</gene>
<dbReference type="AlphaFoldDB" id="A0A4Q1KEJ1"/>
<accession>A0A4Q1KEJ1</accession>
<keyword evidence="2" id="KW-1185">Reference proteome</keyword>
<organism evidence="1 2">
    <name type="scientific">Flavobacterium piscinae</name>
    <dbReference type="NCBI Taxonomy" id="2506424"/>
    <lineage>
        <taxon>Bacteria</taxon>
        <taxon>Pseudomonadati</taxon>
        <taxon>Bacteroidota</taxon>
        <taxon>Flavobacteriia</taxon>
        <taxon>Flavobacteriales</taxon>
        <taxon>Flavobacteriaceae</taxon>
        <taxon>Flavobacterium</taxon>
    </lineage>
</organism>
<proteinExistence type="predicted"/>
<comment type="caution">
    <text evidence="1">The sequence shown here is derived from an EMBL/GenBank/DDBJ whole genome shotgun (WGS) entry which is preliminary data.</text>
</comment>
<dbReference type="EMBL" id="SBKQ01000021">
    <property type="protein sequence ID" value="RXR27615.1"/>
    <property type="molecule type" value="Genomic_DNA"/>
</dbReference>
<evidence type="ECO:0000313" key="2">
    <source>
        <dbReference type="Proteomes" id="UP000289734"/>
    </source>
</evidence>
<dbReference type="RefSeq" id="WP_129465654.1">
    <property type="nucleotide sequence ID" value="NZ_JACSXZ010000002.1"/>
</dbReference>
<reference evidence="2" key="1">
    <citation type="submission" date="2019-01" db="EMBL/GenBank/DDBJ databases">
        <title>Cytophagaceae bacterium strain CAR-16.</title>
        <authorList>
            <person name="Chen W.-M."/>
        </authorList>
    </citation>
    <scope>NUCLEOTIDE SEQUENCE [LARGE SCALE GENOMIC DNA]</scope>
    <source>
        <strain evidence="2">ICH-30</strain>
    </source>
</reference>
<evidence type="ECO:0000313" key="1">
    <source>
        <dbReference type="EMBL" id="RXR27615.1"/>
    </source>
</evidence>
<dbReference type="Proteomes" id="UP000289734">
    <property type="component" value="Unassembled WGS sequence"/>
</dbReference>
<protein>
    <submittedName>
        <fullName evidence="1">Uncharacterized protein</fullName>
    </submittedName>
</protein>